<dbReference type="EMBL" id="WUUL01000003">
    <property type="protein sequence ID" value="MXQ53379.1"/>
    <property type="molecule type" value="Genomic_DNA"/>
</dbReference>
<reference evidence="1 2" key="1">
    <citation type="submission" date="2019-12" db="EMBL/GenBank/DDBJ databases">
        <title>Whole-genome analyses of novel actinobacteria.</title>
        <authorList>
            <person name="Sahin N."/>
            <person name="Saygin H."/>
        </authorList>
    </citation>
    <scope>NUCLEOTIDE SEQUENCE [LARGE SCALE GENOMIC DNA]</scope>
    <source>
        <strain evidence="1 2">KC615</strain>
    </source>
</reference>
<proteinExistence type="predicted"/>
<evidence type="ECO:0000313" key="2">
    <source>
        <dbReference type="Proteomes" id="UP000430692"/>
    </source>
</evidence>
<evidence type="ECO:0000313" key="1">
    <source>
        <dbReference type="EMBL" id="MXQ53379.1"/>
    </source>
</evidence>
<dbReference type="RefSeq" id="WP_160800727.1">
    <property type="nucleotide sequence ID" value="NZ_WUUL01000003.1"/>
</dbReference>
<gene>
    <name evidence="1" type="ORF">GSM42_06475</name>
</gene>
<sequence length="348" mass="38728">MASKAFWNYAELRPHMGAFPVPEEFSTWYELPNNLEEELRNYLPNGKELEALEWSKFERVLSSALFAAHMTVQYSNPAYHNLRHFVEIVEAGKELLDGYEELTSNRVPRLFSWLSSKSEHATKLISRLYAKRAPKKIDDAIKQAFLFALAFHDCGHSGCTFRSMSTEPEKLFRSEEGMDVSTEYVSMIEADAQAKLLGFNPAARLFISYIIASSTYGVGTEEGKRIGISHIAPKDLFGRFVMLADVCPKSTMSAAAFDGSAVNVAETPATGKSKNFEALVNGQSGFYGYIESNMDKVDEQAGVPLTQYLGWRRALSNSKSRVTSIGTSTMEGAVNGAIFESVYRSFAE</sequence>
<name>A0A6I4VP80_9BACL</name>
<organism evidence="1 2">
    <name type="scientific">Shimazuella alba</name>
    <dbReference type="NCBI Taxonomy" id="2690964"/>
    <lineage>
        <taxon>Bacteria</taxon>
        <taxon>Bacillati</taxon>
        <taxon>Bacillota</taxon>
        <taxon>Bacilli</taxon>
        <taxon>Bacillales</taxon>
        <taxon>Thermoactinomycetaceae</taxon>
        <taxon>Shimazuella</taxon>
    </lineage>
</organism>
<dbReference type="Proteomes" id="UP000430692">
    <property type="component" value="Unassembled WGS sequence"/>
</dbReference>
<comment type="caution">
    <text evidence="1">The sequence shown here is derived from an EMBL/GenBank/DDBJ whole genome shotgun (WGS) entry which is preliminary data.</text>
</comment>
<keyword evidence="2" id="KW-1185">Reference proteome</keyword>
<accession>A0A6I4VP80</accession>
<dbReference type="AlphaFoldDB" id="A0A6I4VP80"/>
<protein>
    <submittedName>
        <fullName evidence="1">Uncharacterized protein</fullName>
    </submittedName>
</protein>